<comment type="similarity">
    <text evidence="1">Belongs to the thioredoxin family.</text>
</comment>
<keyword evidence="4" id="KW-1133">Transmembrane helix</keyword>
<gene>
    <name evidence="6" type="ORF">B0T22DRAFT_47160</name>
</gene>
<dbReference type="PRINTS" id="PR00421">
    <property type="entry name" value="THIOREDOXIN"/>
</dbReference>
<dbReference type="PROSITE" id="PS00194">
    <property type="entry name" value="THIOREDOXIN_1"/>
    <property type="match status" value="1"/>
</dbReference>
<evidence type="ECO:0000313" key="7">
    <source>
        <dbReference type="Proteomes" id="UP001270362"/>
    </source>
</evidence>
<feature type="domain" description="Thioredoxin" evidence="5">
    <location>
        <begin position="1"/>
        <end position="109"/>
    </location>
</feature>
<dbReference type="SUPFAM" id="SSF52833">
    <property type="entry name" value="Thioredoxin-like"/>
    <property type="match status" value="1"/>
</dbReference>
<dbReference type="PROSITE" id="PS51352">
    <property type="entry name" value="THIOREDOXIN_2"/>
    <property type="match status" value="1"/>
</dbReference>
<dbReference type="Pfam" id="PF00085">
    <property type="entry name" value="Thioredoxin"/>
    <property type="match status" value="1"/>
</dbReference>
<organism evidence="6 7">
    <name type="scientific">Podospora appendiculata</name>
    <dbReference type="NCBI Taxonomy" id="314037"/>
    <lineage>
        <taxon>Eukaryota</taxon>
        <taxon>Fungi</taxon>
        <taxon>Dikarya</taxon>
        <taxon>Ascomycota</taxon>
        <taxon>Pezizomycotina</taxon>
        <taxon>Sordariomycetes</taxon>
        <taxon>Sordariomycetidae</taxon>
        <taxon>Sordariales</taxon>
        <taxon>Podosporaceae</taxon>
        <taxon>Podospora</taxon>
    </lineage>
</organism>
<dbReference type="AlphaFoldDB" id="A0AAE0XHR4"/>
<dbReference type="EMBL" id="JAULSO010000001">
    <property type="protein sequence ID" value="KAK3693688.1"/>
    <property type="molecule type" value="Genomic_DNA"/>
</dbReference>
<accession>A0AAE0XHR4</accession>
<reference evidence="6" key="1">
    <citation type="journal article" date="2023" name="Mol. Phylogenet. Evol.">
        <title>Genome-scale phylogeny and comparative genomics of the fungal order Sordariales.</title>
        <authorList>
            <person name="Hensen N."/>
            <person name="Bonometti L."/>
            <person name="Westerberg I."/>
            <person name="Brannstrom I.O."/>
            <person name="Guillou S."/>
            <person name="Cros-Aarteil S."/>
            <person name="Calhoun S."/>
            <person name="Haridas S."/>
            <person name="Kuo A."/>
            <person name="Mondo S."/>
            <person name="Pangilinan J."/>
            <person name="Riley R."/>
            <person name="LaButti K."/>
            <person name="Andreopoulos B."/>
            <person name="Lipzen A."/>
            <person name="Chen C."/>
            <person name="Yan M."/>
            <person name="Daum C."/>
            <person name="Ng V."/>
            <person name="Clum A."/>
            <person name="Steindorff A."/>
            <person name="Ohm R.A."/>
            <person name="Martin F."/>
            <person name="Silar P."/>
            <person name="Natvig D.O."/>
            <person name="Lalanne C."/>
            <person name="Gautier V."/>
            <person name="Ament-Velasquez S.L."/>
            <person name="Kruys A."/>
            <person name="Hutchinson M.I."/>
            <person name="Powell A.J."/>
            <person name="Barry K."/>
            <person name="Miller A.N."/>
            <person name="Grigoriev I.V."/>
            <person name="Debuchy R."/>
            <person name="Gladieux P."/>
            <person name="Hiltunen Thoren M."/>
            <person name="Johannesson H."/>
        </authorList>
    </citation>
    <scope>NUCLEOTIDE SEQUENCE</scope>
    <source>
        <strain evidence="6">CBS 314.62</strain>
    </source>
</reference>
<dbReference type="CDD" id="cd02947">
    <property type="entry name" value="TRX_family"/>
    <property type="match status" value="1"/>
</dbReference>
<reference evidence="6" key="2">
    <citation type="submission" date="2023-06" db="EMBL/GenBank/DDBJ databases">
        <authorList>
            <consortium name="Lawrence Berkeley National Laboratory"/>
            <person name="Haridas S."/>
            <person name="Hensen N."/>
            <person name="Bonometti L."/>
            <person name="Westerberg I."/>
            <person name="Brannstrom I.O."/>
            <person name="Guillou S."/>
            <person name="Cros-Aarteil S."/>
            <person name="Calhoun S."/>
            <person name="Kuo A."/>
            <person name="Mondo S."/>
            <person name="Pangilinan J."/>
            <person name="Riley R."/>
            <person name="Labutti K."/>
            <person name="Andreopoulos B."/>
            <person name="Lipzen A."/>
            <person name="Chen C."/>
            <person name="Yanf M."/>
            <person name="Daum C."/>
            <person name="Ng V."/>
            <person name="Clum A."/>
            <person name="Steindorff A."/>
            <person name="Ohm R."/>
            <person name="Martin F."/>
            <person name="Silar P."/>
            <person name="Natvig D."/>
            <person name="Lalanne C."/>
            <person name="Gautier V."/>
            <person name="Ament-Velasquez S.L."/>
            <person name="Kruys A."/>
            <person name="Hutchinson M.I."/>
            <person name="Powell A.J."/>
            <person name="Barry K."/>
            <person name="Miller A.N."/>
            <person name="Grigoriev I.V."/>
            <person name="Debuchy R."/>
            <person name="Gladieux P."/>
            <person name="Thoren M.H."/>
            <person name="Johannesson H."/>
        </authorList>
    </citation>
    <scope>NUCLEOTIDE SEQUENCE</scope>
    <source>
        <strain evidence="6">CBS 314.62</strain>
    </source>
</reference>
<sequence>MSATIKIGSLAQWRQVVGSSTIVVADFYADWCGPCKMIAPTFEGLSTKFSKPNKIAFCKIDVDSQRDVAQQYSVRAMPTFLILHNGAVINTIQGANPPALAAAVDKAVKLAGPGSGPVFTTAGKRLGGEGVAGAAASRTSLGRPMKWDLNSLISTIISFFGLYFISLFSLDPYKAAENSRFNKNAPPPAANAGSGSGPGAKKPARATFKTMADLGS</sequence>
<proteinExistence type="inferred from homology"/>
<evidence type="ECO:0000256" key="3">
    <source>
        <dbReference type="SAM" id="MobiDB-lite"/>
    </source>
</evidence>
<feature type="region of interest" description="Disordered" evidence="3">
    <location>
        <begin position="184"/>
        <end position="216"/>
    </location>
</feature>
<dbReference type="InterPro" id="IPR013766">
    <property type="entry name" value="Thioredoxin_domain"/>
</dbReference>
<dbReference type="Proteomes" id="UP001270362">
    <property type="component" value="Unassembled WGS sequence"/>
</dbReference>
<evidence type="ECO:0000256" key="2">
    <source>
        <dbReference type="ARBA" id="ARBA00023157"/>
    </source>
</evidence>
<evidence type="ECO:0000256" key="1">
    <source>
        <dbReference type="ARBA" id="ARBA00008987"/>
    </source>
</evidence>
<protein>
    <submittedName>
        <fullName evidence="6">Thioredoxin-like protein</fullName>
    </submittedName>
</protein>
<keyword evidence="4" id="KW-0472">Membrane</keyword>
<keyword evidence="2" id="KW-1015">Disulfide bond</keyword>
<comment type="caution">
    <text evidence="6">The sequence shown here is derived from an EMBL/GenBank/DDBJ whole genome shotgun (WGS) entry which is preliminary data.</text>
</comment>
<feature type="transmembrane region" description="Helical" evidence="4">
    <location>
        <begin position="147"/>
        <end position="170"/>
    </location>
</feature>
<evidence type="ECO:0000313" key="6">
    <source>
        <dbReference type="EMBL" id="KAK3693688.1"/>
    </source>
</evidence>
<dbReference type="Gene3D" id="3.40.30.10">
    <property type="entry name" value="Glutaredoxin"/>
    <property type="match status" value="1"/>
</dbReference>
<name>A0AAE0XHR4_9PEZI</name>
<dbReference type="PANTHER" id="PTHR46115">
    <property type="entry name" value="THIOREDOXIN-LIKE PROTEIN 1"/>
    <property type="match status" value="1"/>
</dbReference>
<evidence type="ECO:0000259" key="5">
    <source>
        <dbReference type="PROSITE" id="PS51352"/>
    </source>
</evidence>
<evidence type="ECO:0000256" key="4">
    <source>
        <dbReference type="SAM" id="Phobius"/>
    </source>
</evidence>
<dbReference type="InterPro" id="IPR017937">
    <property type="entry name" value="Thioredoxin_CS"/>
</dbReference>
<keyword evidence="7" id="KW-1185">Reference proteome</keyword>
<dbReference type="InterPro" id="IPR036249">
    <property type="entry name" value="Thioredoxin-like_sf"/>
</dbReference>
<keyword evidence="4" id="KW-0812">Transmembrane</keyword>